<evidence type="ECO:0000313" key="4">
    <source>
        <dbReference type="Proteomes" id="UP000294914"/>
    </source>
</evidence>
<accession>A0A4R8IPK5</accession>
<sequence>MPWRTVTPMDEKLLFIADYLRGNQKNFTQLCRLYCISRKTGYKWVSRYEQQGMDGLDEQSRRPRQSPLRTPYAIRQAIIELRTGSRSPPGAKKLQAMLVKRFPHETPPSLTTIYTILHEADLVRPRKKRSRVMPYAQPFSPVQAPNELWSVDYKGQMKLANGRWCYPLTVMDHDSRYLLGCQGLEGPTYAATRDQFIRLFREYGLPQRIRSDNGTPFASRAAGGLSRLSVWWVRLGIRPERIEPGKPQQNGRHERMHRTLKHATAKPPAPTLAVQQRRFDEFIHDYNVNRPHEALGQQPPVTHYRSSPREYPAKLPELDYPDYYQRYQVRSSGVIYSHSGQIYVSHLLQGETVGLEEVDDGVLDVYYGPIRLGYIDLQDQRGRSCPYWTLKV</sequence>
<dbReference type="OrthoDB" id="9814512at2"/>
<dbReference type="Gene3D" id="3.30.420.10">
    <property type="entry name" value="Ribonuclease H-like superfamily/Ribonuclease H"/>
    <property type="match status" value="1"/>
</dbReference>
<evidence type="ECO:0000256" key="1">
    <source>
        <dbReference type="SAM" id="MobiDB-lite"/>
    </source>
</evidence>
<evidence type="ECO:0000313" key="3">
    <source>
        <dbReference type="EMBL" id="TDY01110.1"/>
    </source>
</evidence>
<feature type="compositionally biased region" description="Basic residues" evidence="1">
    <location>
        <begin position="254"/>
        <end position="264"/>
    </location>
</feature>
<evidence type="ECO:0000259" key="2">
    <source>
        <dbReference type="PROSITE" id="PS50994"/>
    </source>
</evidence>
<organism evidence="3 4">
    <name type="scientific">Thiohalophilus thiocyanatoxydans</name>
    <dbReference type="NCBI Taxonomy" id="381308"/>
    <lineage>
        <taxon>Bacteria</taxon>
        <taxon>Pseudomonadati</taxon>
        <taxon>Pseudomonadota</taxon>
        <taxon>Gammaproteobacteria</taxon>
        <taxon>Thiohalomonadales</taxon>
        <taxon>Thiohalophilaceae</taxon>
        <taxon>Thiohalophilus</taxon>
    </lineage>
</organism>
<dbReference type="Proteomes" id="UP000294914">
    <property type="component" value="Unassembled WGS sequence"/>
</dbReference>
<proteinExistence type="predicted"/>
<dbReference type="Pfam" id="PF13565">
    <property type="entry name" value="HTH_32"/>
    <property type="match status" value="1"/>
</dbReference>
<reference evidence="3 4" key="1">
    <citation type="submission" date="2019-03" db="EMBL/GenBank/DDBJ databases">
        <title>Genomic Encyclopedia of Type Strains, Phase IV (KMG-IV): sequencing the most valuable type-strain genomes for metagenomic binning, comparative biology and taxonomic classification.</title>
        <authorList>
            <person name="Goeker M."/>
        </authorList>
    </citation>
    <scope>NUCLEOTIDE SEQUENCE [LARGE SCALE GENOMIC DNA]</scope>
    <source>
        <strain evidence="3 4">DSM 16326</strain>
    </source>
</reference>
<dbReference type="InterPro" id="IPR036397">
    <property type="entry name" value="RNaseH_sf"/>
</dbReference>
<dbReference type="SUPFAM" id="SSF53098">
    <property type="entry name" value="Ribonuclease H-like"/>
    <property type="match status" value="1"/>
</dbReference>
<dbReference type="InterPro" id="IPR012337">
    <property type="entry name" value="RNaseH-like_sf"/>
</dbReference>
<gene>
    <name evidence="3" type="ORF">EDC23_1856</name>
</gene>
<dbReference type="PANTHER" id="PTHR47515">
    <property type="entry name" value="LOW CALCIUM RESPONSE LOCUS PROTEIN T"/>
    <property type="match status" value="1"/>
</dbReference>
<dbReference type="GO" id="GO:0015074">
    <property type="term" value="P:DNA integration"/>
    <property type="evidence" value="ECO:0007669"/>
    <property type="project" value="InterPro"/>
</dbReference>
<feature type="domain" description="Integrase catalytic" evidence="2">
    <location>
        <begin position="141"/>
        <end position="307"/>
    </location>
</feature>
<dbReference type="RefSeq" id="WP_134083776.1">
    <property type="nucleotide sequence ID" value="NZ_SOQX01000004.1"/>
</dbReference>
<feature type="region of interest" description="Disordered" evidence="1">
    <location>
        <begin position="242"/>
        <end position="269"/>
    </location>
</feature>
<dbReference type="SUPFAM" id="SSF46689">
    <property type="entry name" value="Homeodomain-like"/>
    <property type="match status" value="1"/>
</dbReference>
<dbReference type="AlphaFoldDB" id="A0A4R8IPK5"/>
<protein>
    <submittedName>
        <fullName evidence="3">Transposase InsO family protein</fullName>
    </submittedName>
</protein>
<dbReference type="GO" id="GO:0003676">
    <property type="term" value="F:nucleic acid binding"/>
    <property type="evidence" value="ECO:0007669"/>
    <property type="project" value="InterPro"/>
</dbReference>
<dbReference type="InterPro" id="IPR001584">
    <property type="entry name" value="Integrase_cat-core"/>
</dbReference>
<dbReference type="PROSITE" id="PS50994">
    <property type="entry name" value="INTEGRASE"/>
    <property type="match status" value="1"/>
</dbReference>
<comment type="caution">
    <text evidence="3">The sequence shown here is derived from an EMBL/GenBank/DDBJ whole genome shotgun (WGS) entry which is preliminary data.</text>
</comment>
<dbReference type="InterPro" id="IPR009057">
    <property type="entry name" value="Homeodomain-like_sf"/>
</dbReference>
<name>A0A4R8IPK5_9GAMM</name>
<keyword evidence="4" id="KW-1185">Reference proteome</keyword>
<dbReference type="PANTHER" id="PTHR47515:SF2">
    <property type="entry name" value="INTEGRASE CORE DOMAIN PROTEIN"/>
    <property type="match status" value="1"/>
</dbReference>
<dbReference type="Pfam" id="PF13683">
    <property type="entry name" value="rve_3"/>
    <property type="match status" value="1"/>
</dbReference>
<dbReference type="EMBL" id="SOQX01000004">
    <property type="protein sequence ID" value="TDY01110.1"/>
    <property type="molecule type" value="Genomic_DNA"/>
</dbReference>